<keyword evidence="1" id="KW-0812">Transmembrane</keyword>
<feature type="transmembrane region" description="Helical" evidence="1">
    <location>
        <begin position="105"/>
        <end position="122"/>
    </location>
</feature>
<dbReference type="AlphaFoldDB" id="A0A936YZ68"/>
<feature type="transmembrane region" description="Helical" evidence="1">
    <location>
        <begin position="77"/>
        <end position="99"/>
    </location>
</feature>
<organism evidence="2 3">
    <name type="scientific">Ramlibacter monticola</name>
    <dbReference type="NCBI Taxonomy" id="1926872"/>
    <lineage>
        <taxon>Bacteria</taxon>
        <taxon>Pseudomonadati</taxon>
        <taxon>Pseudomonadota</taxon>
        <taxon>Betaproteobacteria</taxon>
        <taxon>Burkholderiales</taxon>
        <taxon>Comamonadaceae</taxon>
        <taxon>Ramlibacter</taxon>
    </lineage>
</organism>
<gene>
    <name evidence="2" type="ORF">JJ685_08730</name>
</gene>
<keyword evidence="1" id="KW-1133">Transmembrane helix</keyword>
<sequence length="129" mass="13789">MKSDRASRNFRARRIRRNRGAYVVVNGLAALLMTAAAMLVPAWMTQFYPAVLTWVPVAGFWGAALAGLRLTPGWQFLALALNAASVLVVGGFGLLAVSYLDIARLGLPFAVPAAALAGWNVYRLSAESP</sequence>
<evidence type="ECO:0000313" key="2">
    <source>
        <dbReference type="EMBL" id="MBL0391221.1"/>
    </source>
</evidence>
<protein>
    <submittedName>
        <fullName evidence="2">Uncharacterized protein</fullName>
    </submittedName>
</protein>
<proteinExistence type="predicted"/>
<dbReference type="RefSeq" id="WP_201673865.1">
    <property type="nucleotide sequence ID" value="NZ_JAEQNE010000002.1"/>
</dbReference>
<comment type="caution">
    <text evidence="2">The sequence shown here is derived from an EMBL/GenBank/DDBJ whole genome shotgun (WGS) entry which is preliminary data.</text>
</comment>
<reference evidence="2 3" key="1">
    <citation type="journal article" date="2017" name="Int. J. Syst. Evol. Microbiol.">
        <title>Ramlibacter monticola sp. nov., isolated from forest soil.</title>
        <authorList>
            <person name="Chaudhary D.K."/>
            <person name="Kim J."/>
        </authorList>
    </citation>
    <scope>NUCLEOTIDE SEQUENCE [LARGE SCALE GENOMIC DNA]</scope>
    <source>
        <strain evidence="2 3">KACC 19175</strain>
    </source>
</reference>
<dbReference type="EMBL" id="JAEQNE010000002">
    <property type="protein sequence ID" value="MBL0391221.1"/>
    <property type="molecule type" value="Genomic_DNA"/>
</dbReference>
<keyword evidence="3" id="KW-1185">Reference proteome</keyword>
<dbReference type="Proteomes" id="UP000599109">
    <property type="component" value="Unassembled WGS sequence"/>
</dbReference>
<feature type="transmembrane region" description="Helical" evidence="1">
    <location>
        <begin position="50"/>
        <end position="70"/>
    </location>
</feature>
<evidence type="ECO:0000313" key="3">
    <source>
        <dbReference type="Proteomes" id="UP000599109"/>
    </source>
</evidence>
<feature type="transmembrane region" description="Helical" evidence="1">
    <location>
        <begin position="21"/>
        <end position="44"/>
    </location>
</feature>
<accession>A0A936YZ68</accession>
<evidence type="ECO:0000256" key="1">
    <source>
        <dbReference type="SAM" id="Phobius"/>
    </source>
</evidence>
<keyword evidence="1" id="KW-0472">Membrane</keyword>
<name>A0A936YZ68_9BURK</name>